<dbReference type="EMBL" id="LT841305">
    <property type="protein sequence ID" value="SMH65338.1"/>
    <property type="molecule type" value="Genomic_DNA"/>
</dbReference>
<dbReference type="AlphaFoldDB" id="A0A060UT17"/>
<gene>
    <name evidence="5" type="ORF">AFERRI_20120</name>
    <name evidence="4" type="ORF">AFERRI_600003</name>
</gene>
<reference evidence="5 6" key="3">
    <citation type="submission" date="2017-03" db="EMBL/GenBank/DDBJ databases">
        <authorList>
            <person name="Regsiter A."/>
            <person name="William W."/>
        </authorList>
    </citation>
    <scope>NUCLEOTIDE SEQUENCE [LARGE SCALE GENOMIC DNA]</scope>
    <source>
        <strain evidence="5">PRJEB5721</strain>
    </source>
</reference>
<dbReference type="PANTHER" id="PTHR41259:SF1">
    <property type="entry name" value="DOUBLE-STRAND BREAK REPAIR RAD50 ATPASE, PUTATIVE-RELATED"/>
    <property type="match status" value="1"/>
</dbReference>
<evidence type="ECO:0000256" key="1">
    <source>
        <dbReference type="SAM" id="Coils"/>
    </source>
</evidence>
<dbReference type="CDD" id="cd00267">
    <property type="entry name" value="ABC_ATPase"/>
    <property type="match status" value="1"/>
</dbReference>
<reference evidence="4" key="1">
    <citation type="submission" date="2014-03" db="EMBL/GenBank/DDBJ databases">
        <authorList>
            <person name="Genoscope - CEA"/>
        </authorList>
    </citation>
    <scope>NUCLEOTIDE SEQUENCE [LARGE SCALE GENOMIC DNA]</scope>
    <source>
        <strain evidence="4">CF27</strain>
    </source>
</reference>
<organism evidence="4">
    <name type="scientific">Acidithiobacillus ferrivorans</name>
    <dbReference type="NCBI Taxonomy" id="160808"/>
    <lineage>
        <taxon>Bacteria</taxon>
        <taxon>Pseudomonadati</taxon>
        <taxon>Pseudomonadota</taxon>
        <taxon>Acidithiobacillia</taxon>
        <taxon>Acidithiobacillales</taxon>
        <taxon>Acidithiobacillaceae</taxon>
        <taxon>Acidithiobacillus</taxon>
    </lineage>
</organism>
<feature type="coiled-coil region" evidence="1">
    <location>
        <begin position="341"/>
        <end position="371"/>
    </location>
</feature>
<dbReference type="InterPro" id="IPR003395">
    <property type="entry name" value="RecF/RecN/SMC_N"/>
</dbReference>
<dbReference type="EMBL" id="CCCS020000057">
    <property type="protein sequence ID" value="CDQ11777.1"/>
    <property type="molecule type" value="Genomic_DNA"/>
</dbReference>
<evidence type="ECO:0000313" key="5">
    <source>
        <dbReference type="EMBL" id="SMH65338.1"/>
    </source>
</evidence>
<accession>A0A060UT17</accession>
<keyword evidence="1" id="KW-0175">Coiled coil</keyword>
<keyword evidence="6" id="KW-1185">Reference proteome</keyword>
<evidence type="ECO:0000313" key="6">
    <source>
        <dbReference type="Proteomes" id="UP000193925"/>
    </source>
</evidence>
<protein>
    <submittedName>
        <fullName evidence="4">GTP-binding protein</fullName>
    </submittedName>
</protein>
<proteinExistence type="predicted"/>
<feature type="region of interest" description="Disordered" evidence="2">
    <location>
        <begin position="651"/>
        <end position="680"/>
    </location>
</feature>
<dbReference type="PANTHER" id="PTHR41259">
    <property type="entry name" value="DOUBLE-STRAND BREAK REPAIR RAD50 ATPASE, PUTATIVE-RELATED"/>
    <property type="match status" value="1"/>
</dbReference>
<dbReference type="SUPFAM" id="SSF52540">
    <property type="entry name" value="P-loop containing nucleoside triphosphate hydrolases"/>
    <property type="match status" value="1"/>
</dbReference>
<dbReference type="Gene3D" id="3.40.50.300">
    <property type="entry name" value="P-loop containing nucleotide triphosphate hydrolases"/>
    <property type="match status" value="2"/>
</dbReference>
<name>A0A060UT17_9PROT</name>
<dbReference type="RefSeq" id="WP_035195026.1">
    <property type="nucleotide sequence ID" value="NZ_CCCS020000057.1"/>
</dbReference>
<sequence length="877" mass="98258">MQIQRLEMEQIRRFREPLIIENLEPGLNLFTGPNEAGKSSIVRAIRAAFLERSRSNKVEDLATWGVHNPAPSIKIHFRWNDQPCILEKQFLAKKSCSLKIGDETLTGEDAEDRLAKLLGFTLAAKGGIRDEHLGVPGVLWIEQGKGHELEEAVRASADHLRSALPQSMESLGSRHGDAVASTVARQLGELLTASGKPRGDYSTLLGAISALQNDITETRGLIATYREQVDELGFLRAAHHQDIQNKPWMQLRAQAEAVQGRLKAALECATELQTLETAMTMLRSQSELLVNNQKQRKAAEHEAAEIAKGLDRCKTAAEATGLRLEALREAEKAAKAAWETAREQERQARQAQKLRAQNQETLDLKASLAKNQKALEQARQCAARLSATSTWLSRQRLEEPDLVQLRALDQQIRENQIRLERIATKMHYRLEPGVQMHIGSESVAGMGEWSINRSVQLRIPGVGTLQLSPGEDALSDLDQKQAALQHEMGMKLAECHLESLPEAEILWAAIQRDRAQMEQDSFMVKSLAPEGVEALARLIADAQARLSSLEQAFSTMPAATTPILSLDEAREAREMAEQHWRLQTELLHAAETKQAGLTTEMQMLQANHAKQQALIQETDLLFPQWIEQSRILEIQQGDNLLQQNRLREQLTREDPEMLQQDADRYTKSAQVAEDKHRERAERMGRLEAQLETSGAQGLEERLAEKESDLAAKERRAQRLNIRAQGLGLLSSLIEGHRDALLQKLQAPLQARVDHYLRLWSPGARLKLGAELEPFEINRERGLLGVESAAFSALSFGAREQVALLMRLAYADVLKEAQRPTLIILDDVLAHSDTIRLDAMKRILNDAAKRHQILLLTCHEEDWADMGVPARTVGYCLY</sequence>
<reference evidence="4" key="2">
    <citation type="submission" date="2014-07" db="EMBL/GenBank/DDBJ databases">
        <title>Initial genome analysis of the psychrotolerant acidophile Acidithiobacillus ferrivorans CF27: insights into iron and sulfur oxidation pathways and into biofilm formation.</title>
        <authorList>
            <person name="Talla E."/>
            <person name="Hedrich S."/>
            <person name="Mangenot S."/>
            <person name="Ji B."/>
            <person name="Johnson D.B."/>
            <person name="Barbe V."/>
            <person name="Bonnefoy V."/>
        </authorList>
    </citation>
    <scope>NUCLEOTIDE SEQUENCE [LARGE SCALE GENOMIC DNA]</scope>
    <source>
        <strain evidence="4">CF27</strain>
    </source>
</reference>
<evidence type="ECO:0000313" key="4">
    <source>
        <dbReference type="EMBL" id="CDQ11777.1"/>
    </source>
</evidence>
<dbReference type="InterPro" id="IPR027417">
    <property type="entry name" value="P-loop_NTPase"/>
</dbReference>
<dbReference type="Proteomes" id="UP000193925">
    <property type="component" value="Chromosome AFERRI"/>
</dbReference>
<feature type="domain" description="RecF/RecN/SMC N-terminal" evidence="3">
    <location>
        <begin position="3"/>
        <end position="864"/>
    </location>
</feature>
<feature type="coiled-coil region" evidence="1">
    <location>
        <begin position="695"/>
        <end position="722"/>
    </location>
</feature>
<evidence type="ECO:0000259" key="3">
    <source>
        <dbReference type="Pfam" id="PF02463"/>
    </source>
</evidence>
<evidence type="ECO:0000256" key="2">
    <source>
        <dbReference type="SAM" id="MobiDB-lite"/>
    </source>
</evidence>
<dbReference type="Pfam" id="PF02463">
    <property type="entry name" value="SMC_N"/>
    <property type="match status" value="1"/>
</dbReference>